<sequence>MKYNIFIFFKKYKNKFFSIFFKNLVFFFYKFNIKILKIIDFGNIISFKKKNKRLFLIEIECIKNKVITIFKLFKSKNDVLSFFIILKLSIIKLITNNNYKKYLSKNFLIIPSLLFKIKFIKYKKIVKLIKILRILGILPYSIRNYISKINILC</sequence>
<dbReference type="KEGG" id="crp:CRP_054"/>
<accession>Q05FT6</accession>
<dbReference type="RefSeq" id="WP_011672277.1">
    <property type="nucleotide sequence ID" value="NC_008512.1"/>
</dbReference>
<name>Q05FT6_CARRP</name>
<reference evidence="1 2" key="1">
    <citation type="journal article" date="2006" name="Science">
        <title>The 160-kilobase genome of the bacterial endosymbiont Carsonella.</title>
        <authorList>
            <person name="Nakabachi A."/>
            <person name="Yamashita A."/>
            <person name="Toh H."/>
            <person name="Ishikawa H."/>
            <person name="Dunbar H."/>
            <person name="Moran N."/>
            <person name="Hattori M."/>
        </authorList>
    </citation>
    <scope>NUCLEOTIDE SEQUENCE [LARGE SCALE GENOMIC DNA]</scope>
    <source>
        <strain evidence="1 2">PV</strain>
    </source>
</reference>
<organism evidence="1 2">
    <name type="scientific">Carsonella ruddii (strain PV)</name>
    <dbReference type="NCBI Taxonomy" id="387662"/>
    <lineage>
        <taxon>Bacteria</taxon>
        <taxon>Pseudomonadati</taxon>
        <taxon>Pseudomonadota</taxon>
        <taxon>Gammaproteobacteria</taxon>
        <taxon>Oceanospirillales</taxon>
        <taxon>Halomonadaceae</taxon>
        <taxon>Zymobacter group</taxon>
        <taxon>Candidatus Carsonella</taxon>
    </lineage>
</organism>
<dbReference type="STRING" id="387662.CRP_054"/>
<gene>
    <name evidence="1" type="ordered locus">CRP_054</name>
</gene>
<dbReference type="AlphaFoldDB" id="Q05FT6"/>
<dbReference type="HOGENOM" id="CLU_142724_0_0_6"/>
<evidence type="ECO:0000313" key="1">
    <source>
        <dbReference type="EMBL" id="BAF35085.1"/>
    </source>
</evidence>
<dbReference type="EMBL" id="AP009180">
    <property type="protein sequence ID" value="BAF35085.1"/>
    <property type="molecule type" value="Genomic_DNA"/>
</dbReference>
<evidence type="ECO:0000313" key="2">
    <source>
        <dbReference type="Proteomes" id="UP000000777"/>
    </source>
</evidence>
<protein>
    <submittedName>
        <fullName evidence="1">Uncharacterized protein</fullName>
    </submittedName>
</protein>
<dbReference type="Proteomes" id="UP000000777">
    <property type="component" value="Chromosome"/>
</dbReference>
<proteinExistence type="predicted"/>
<dbReference type="OrthoDB" id="9936989at2"/>